<protein>
    <submittedName>
        <fullName evidence="1">Uncharacterized protein</fullName>
    </submittedName>
</protein>
<dbReference type="EMBL" id="BARW01032519">
    <property type="protein sequence ID" value="GAJ14053.1"/>
    <property type="molecule type" value="Genomic_DNA"/>
</dbReference>
<accession>X1U940</accession>
<gene>
    <name evidence="1" type="ORF">S12H4_51454</name>
</gene>
<name>X1U940_9ZZZZ</name>
<feature type="non-terminal residue" evidence="1">
    <location>
        <position position="239"/>
    </location>
</feature>
<reference evidence="1" key="1">
    <citation type="journal article" date="2014" name="Front. Microbiol.">
        <title>High frequency of phylogenetically diverse reductive dehalogenase-homologous genes in deep subseafloor sedimentary metagenomes.</title>
        <authorList>
            <person name="Kawai M."/>
            <person name="Futagami T."/>
            <person name="Toyoda A."/>
            <person name="Takaki Y."/>
            <person name="Nishi S."/>
            <person name="Hori S."/>
            <person name="Arai W."/>
            <person name="Tsubouchi T."/>
            <person name="Morono Y."/>
            <person name="Uchiyama I."/>
            <person name="Ito T."/>
            <person name="Fujiyama A."/>
            <person name="Inagaki F."/>
            <person name="Takami H."/>
        </authorList>
    </citation>
    <scope>NUCLEOTIDE SEQUENCE</scope>
    <source>
        <strain evidence="1">Expedition CK06-06</strain>
    </source>
</reference>
<proteinExistence type="predicted"/>
<organism evidence="1">
    <name type="scientific">marine sediment metagenome</name>
    <dbReference type="NCBI Taxonomy" id="412755"/>
    <lineage>
        <taxon>unclassified sequences</taxon>
        <taxon>metagenomes</taxon>
        <taxon>ecological metagenomes</taxon>
    </lineage>
</organism>
<comment type="caution">
    <text evidence="1">The sequence shown here is derived from an EMBL/GenBank/DDBJ whole genome shotgun (WGS) entry which is preliminary data.</text>
</comment>
<evidence type="ECO:0000313" key="1">
    <source>
        <dbReference type="EMBL" id="GAJ14053.1"/>
    </source>
</evidence>
<dbReference type="AlphaFoldDB" id="X1U940"/>
<sequence>MKVYIAKYPDSKDANDYLKEGNTIDFKAIINIADRYLEDQLKGPDIKVKIPENDFIESYKEYAMQITDAPAKYQELMALSIIATVLGRQVYLKYGVFNLYPNLYIVLLGKSTVMRKTACLNMVKHILRKFNNELILPSDFTPEGLFNLLSDKPAGLISWSEFGAFLINASTKSYQAGLKEFITEAYDCPNLLNKRLSGKEYSINNICLNIITASTIHWFSDRINESDTLGGFLGRFIYM</sequence>